<evidence type="ECO:0000259" key="7">
    <source>
        <dbReference type="Pfam" id="PF02770"/>
    </source>
</evidence>
<dbReference type="Pfam" id="PF02771">
    <property type="entry name" value="Acyl-CoA_dh_N"/>
    <property type="match status" value="1"/>
</dbReference>
<organism evidence="9 10">
    <name type="scientific">Vallitalea longa</name>
    <dbReference type="NCBI Taxonomy" id="2936439"/>
    <lineage>
        <taxon>Bacteria</taxon>
        <taxon>Bacillati</taxon>
        <taxon>Bacillota</taxon>
        <taxon>Clostridia</taxon>
        <taxon>Lachnospirales</taxon>
        <taxon>Vallitaleaceae</taxon>
        <taxon>Vallitalea</taxon>
    </lineage>
</organism>
<dbReference type="RefSeq" id="WP_281815146.1">
    <property type="nucleotide sequence ID" value="NZ_BRLB01000004.1"/>
</dbReference>
<evidence type="ECO:0000256" key="1">
    <source>
        <dbReference type="ARBA" id="ARBA00001974"/>
    </source>
</evidence>
<feature type="domain" description="Acyl-CoA dehydrogenase/oxidase N-terminal" evidence="8">
    <location>
        <begin position="8"/>
        <end position="118"/>
    </location>
</feature>
<evidence type="ECO:0000259" key="8">
    <source>
        <dbReference type="Pfam" id="PF02771"/>
    </source>
</evidence>
<keyword evidence="10" id="KW-1185">Reference proteome</keyword>
<evidence type="ECO:0000259" key="6">
    <source>
        <dbReference type="Pfam" id="PF00441"/>
    </source>
</evidence>
<evidence type="ECO:0000256" key="3">
    <source>
        <dbReference type="ARBA" id="ARBA00022630"/>
    </source>
</evidence>
<keyword evidence="5" id="KW-0560">Oxidoreductase</keyword>
<keyword evidence="3 5" id="KW-0285">Flavoprotein</keyword>
<dbReference type="InterPro" id="IPR037069">
    <property type="entry name" value="AcylCoA_DH/ox_N_sf"/>
</dbReference>
<gene>
    <name evidence="9" type="primary">bcd</name>
    <name evidence="9" type="ORF">SH1V18_20730</name>
</gene>
<feature type="domain" description="Acyl-CoA oxidase/dehydrogenase middle" evidence="7">
    <location>
        <begin position="122"/>
        <end position="216"/>
    </location>
</feature>
<dbReference type="AlphaFoldDB" id="A0A9W5YE84"/>
<dbReference type="InterPro" id="IPR036250">
    <property type="entry name" value="AcylCo_DH-like_C"/>
</dbReference>
<protein>
    <submittedName>
        <fullName evidence="9">Butyryl-CoA dehydrogenase</fullName>
    </submittedName>
</protein>
<dbReference type="Gene3D" id="2.40.110.10">
    <property type="entry name" value="Butyryl-CoA Dehydrogenase, subunit A, domain 2"/>
    <property type="match status" value="1"/>
</dbReference>
<dbReference type="Pfam" id="PF00441">
    <property type="entry name" value="Acyl-CoA_dh_1"/>
    <property type="match status" value="1"/>
</dbReference>
<dbReference type="FunFam" id="1.20.140.10:FF:000004">
    <property type="entry name" value="Acyl-CoA dehydrogenase FadE25"/>
    <property type="match status" value="1"/>
</dbReference>
<evidence type="ECO:0000313" key="10">
    <source>
        <dbReference type="Proteomes" id="UP001144256"/>
    </source>
</evidence>
<proteinExistence type="inferred from homology"/>
<dbReference type="InterPro" id="IPR006091">
    <property type="entry name" value="Acyl-CoA_Oxase/DH_mid-dom"/>
</dbReference>
<dbReference type="Pfam" id="PF02770">
    <property type="entry name" value="Acyl-CoA_dh_M"/>
    <property type="match status" value="1"/>
</dbReference>
<dbReference type="PANTHER" id="PTHR43884:SF12">
    <property type="entry name" value="ISOVALERYL-COA DEHYDROGENASE, MITOCHONDRIAL-RELATED"/>
    <property type="match status" value="1"/>
</dbReference>
<keyword evidence="4 5" id="KW-0274">FAD</keyword>
<dbReference type="EMBL" id="BRLB01000004">
    <property type="protein sequence ID" value="GKX29593.1"/>
    <property type="molecule type" value="Genomic_DNA"/>
</dbReference>
<feature type="domain" description="Acyl-CoA dehydrogenase/oxidase C-terminal" evidence="6">
    <location>
        <begin position="227"/>
        <end position="374"/>
    </location>
</feature>
<evidence type="ECO:0000256" key="4">
    <source>
        <dbReference type="ARBA" id="ARBA00022827"/>
    </source>
</evidence>
<dbReference type="Proteomes" id="UP001144256">
    <property type="component" value="Unassembled WGS sequence"/>
</dbReference>
<comment type="caution">
    <text evidence="9">The sequence shown here is derived from an EMBL/GenBank/DDBJ whole genome shotgun (WGS) entry which is preliminary data.</text>
</comment>
<dbReference type="Gene3D" id="1.20.140.10">
    <property type="entry name" value="Butyryl-CoA Dehydrogenase, subunit A, domain 3"/>
    <property type="match status" value="1"/>
</dbReference>
<dbReference type="GO" id="GO:0050660">
    <property type="term" value="F:flavin adenine dinucleotide binding"/>
    <property type="evidence" value="ECO:0007669"/>
    <property type="project" value="InterPro"/>
</dbReference>
<dbReference type="InterPro" id="IPR009100">
    <property type="entry name" value="AcylCoA_DH/oxidase_NM_dom_sf"/>
</dbReference>
<dbReference type="GO" id="GO:0003995">
    <property type="term" value="F:acyl-CoA dehydrogenase activity"/>
    <property type="evidence" value="ECO:0007669"/>
    <property type="project" value="TreeGrafter"/>
</dbReference>
<evidence type="ECO:0000256" key="5">
    <source>
        <dbReference type="RuleBase" id="RU362125"/>
    </source>
</evidence>
<evidence type="ECO:0000313" key="9">
    <source>
        <dbReference type="EMBL" id="GKX29593.1"/>
    </source>
</evidence>
<dbReference type="Gene3D" id="1.10.540.10">
    <property type="entry name" value="Acyl-CoA dehydrogenase/oxidase, N-terminal domain"/>
    <property type="match status" value="1"/>
</dbReference>
<dbReference type="SUPFAM" id="SSF47203">
    <property type="entry name" value="Acyl-CoA dehydrogenase C-terminal domain-like"/>
    <property type="match status" value="1"/>
</dbReference>
<sequence length="383" mass="42440">MAIQLTFEEQNLFEEAKEFALKNIAPYSKDWENGDKSPREAFDLLGNNGYCGLLIPKELGGRGLNFLETALIYEGLAHGCGAIAFMLQLHNNISFEIATYYDTTEDVKKLVPDMVTGKKLTAFAFSESTSGSDAGAIKSYAELKEDDYHINGKKSWIANSLDADYFNVIVKNESPENRDMIMLLVDRDTKNFNIGKNKPRMGGNAISCCDIEFNDCIVPKNRLLSSKGFREALRAIDVARVFVPAIAMGIASRAIDMTVEYLGKRIAFNKPIICNQGVQWTLAELSAQVEAGKWLVYSTASLMDSGKSVAVKAAMNKVYSVELAMKVTTMCLQLFGANGYDKNSSISRYMAMAKMLQIIDGTSEIQKVVIGRSLERKVLPKKR</sequence>
<comment type="cofactor">
    <cofactor evidence="1 5">
        <name>FAD</name>
        <dbReference type="ChEBI" id="CHEBI:57692"/>
    </cofactor>
</comment>
<dbReference type="InterPro" id="IPR046373">
    <property type="entry name" value="Acyl-CoA_Oxase/DH_mid-dom_sf"/>
</dbReference>
<evidence type="ECO:0000256" key="2">
    <source>
        <dbReference type="ARBA" id="ARBA00009347"/>
    </source>
</evidence>
<dbReference type="PIRSF" id="PIRSF016578">
    <property type="entry name" value="HsaA"/>
    <property type="match status" value="1"/>
</dbReference>
<comment type="similarity">
    <text evidence="2 5">Belongs to the acyl-CoA dehydrogenase family.</text>
</comment>
<dbReference type="SUPFAM" id="SSF56645">
    <property type="entry name" value="Acyl-CoA dehydrogenase NM domain-like"/>
    <property type="match status" value="1"/>
</dbReference>
<dbReference type="InterPro" id="IPR013786">
    <property type="entry name" value="AcylCoA_DH/ox_N"/>
</dbReference>
<name>A0A9W5YE84_9FIRM</name>
<accession>A0A9W5YE84</accession>
<dbReference type="PANTHER" id="PTHR43884">
    <property type="entry name" value="ACYL-COA DEHYDROGENASE"/>
    <property type="match status" value="1"/>
</dbReference>
<dbReference type="InterPro" id="IPR009075">
    <property type="entry name" value="AcylCo_DH/oxidase_C"/>
</dbReference>
<reference evidence="9" key="1">
    <citation type="submission" date="2022-06" db="EMBL/GenBank/DDBJ databases">
        <title>Vallitalea longa sp. nov., an anaerobic bacterium isolated from marine sediment.</title>
        <authorList>
            <person name="Hirano S."/>
            <person name="Terahara T."/>
            <person name="Mori K."/>
            <person name="Hamada M."/>
            <person name="Matsumoto R."/>
            <person name="Kobayashi T."/>
        </authorList>
    </citation>
    <scope>NUCLEOTIDE SEQUENCE</scope>
    <source>
        <strain evidence="9">SH18-1</strain>
    </source>
</reference>